<dbReference type="OrthoDB" id="979487at2"/>
<dbReference type="Proteomes" id="UP000183038">
    <property type="component" value="Unassembled WGS sequence"/>
</dbReference>
<gene>
    <name evidence="1" type="ORF">SAMN05192540_3416</name>
</gene>
<protein>
    <recommendedName>
        <fullName evidence="3">Adenylosuccinate lyase</fullName>
    </recommendedName>
</protein>
<proteinExistence type="predicted"/>
<evidence type="ECO:0000313" key="2">
    <source>
        <dbReference type="Proteomes" id="UP000183038"/>
    </source>
</evidence>
<name>A0A1H4TAV8_9FLAO</name>
<sequence>MNKIELCEALNYVTALREKRSKMASIILADPKLVPILISIIKDDINPVSCKASWILEYVANKDLKPILIYINDFITILNSISLESSIRPAAKICELLVLNEFSEKNKICDPKLNNEHLNAITEAAFDWLIGEHKIAPKAYSITILLWLGFKIDWIHPELIPILKQNYEGGSAAYKARARQTLKILEKMSSNKD</sequence>
<evidence type="ECO:0000313" key="1">
    <source>
        <dbReference type="EMBL" id="SEC53605.1"/>
    </source>
</evidence>
<organism evidence="1 2">
    <name type="scientific">Maribacter dokdonensis</name>
    <dbReference type="NCBI Taxonomy" id="320912"/>
    <lineage>
        <taxon>Bacteria</taxon>
        <taxon>Pseudomonadati</taxon>
        <taxon>Bacteroidota</taxon>
        <taxon>Flavobacteriia</taxon>
        <taxon>Flavobacteriales</taxon>
        <taxon>Flavobacteriaceae</taxon>
        <taxon>Maribacter</taxon>
    </lineage>
</organism>
<reference evidence="1 2" key="1">
    <citation type="submission" date="2016-10" db="EMBL/GenBank/DDBJ databases">
        <authorList>
            <person name="de Groot N.N."/>
        </authorList>
    </citation>
    <scope>NUCLEOTIDE SEQUENCE [LARGE SCALE GENOMIC DNA]</scope>
    <source>
        <strain evidence="1 2">MAR_2009_71</strain>
    </source>
</reference>
<evidence type="ECO:0008006" key="3">
    <source>
        <dbReference type="Google" id="ProtNLM"/>
    </source>
</evidence>
<dbReference type="RefSeq" id="WP_074674203.1">
    <property type="nucleotide sequence ID" value="NZ_FNTB01000001.1"/>
</dbReference>
<dbReference type="EMBL" id="FNTB01000001">
    <property type="protein sequence ID" value="SEC53605.1"/>
    <property type="molecule type" value="Genomic_DNA"/>
</dbReference>
<accession>A0A1H4TAV8</accession>
<dbReference type="AlphaFoldDB" id="A0A1H4TAV8"/>